<accession>A0ABV3M7K3</accession>
<feature type="chain" id="PRO_5045847243" description="Secreted protein" evidence="1">
    <location>
        <begin position="33"/>
        <end position="165"/>
    </location>
</feature>
<evidence type="ECO:0000313" key="2">
    <source>
        <dbReference type="EMBL" id="MEW2367540.1"/>
    </source>
</evidence>
<protein>
    <recommendedName>
        <fullName evidence="4">Secreted protein</fullName>
    </recommendedName>
</protein>
<feature type="signal peptide" evidence="1">
    <location>
        <begin position="1"/>
        <end position="32"/>
    </location>
</feature>
<organism evidence="2 3">
    <name type="scientific">Streptomyces huasconensis</name>
    <dbReference type="NCBI Taxonomy" id="1854574"/>
    <lineage>
        <taxon>Bacteria</taxon>
        <taxon>Bacillati</taxon>
        <taxon>Actinomycetota</taxon>
        <taxon>Actinomycetes</taxon>
        <taxon>Kitasatosporales</taxon>
        <taxon>Streptomycetaceae</taxon>
        <taxon>Streptomyces</taxon>
    </lineage>
</organism>
<gene>
    <name evidence="2" type="ORF">AB0887_37125</name>
</gene>
<evidence type="ECO:0000313" key="3">
    <source>
        <dbReference type="Proteomes" id="UP001553843"/>
    </source>
</evidence>
<proteinExistence type="predicted"/>
<sequence>MLTATGSWRARTGIAAAMGLAAAALLVTPASAANETDNLYSPQACKDPSISRFKFHIYYSAGMNGSYRNVGYSIYDFNDAPDGVVGAHSALTFCVKNGASAPWPGSGLKVKNKGAAGENDHYKYWARVYYHSGYKGAQDVMAPGQSIAYFRNVYKNNASFKWTGK</sequence>
<name>A0ABV3M7K3_9ACTN</name>
<comment type="caution">
    <text evidence="2">The sequence shown here is derived from an EMBL/GenBank/DDBJ whole genome shotgun (WGS) entry which is preliminary data.</text>
</comment>
<keyword evidence="1" id="KW-0732">Signal</keyword>
<dbReference type="RefSeq" id="WP_359783631.1">
    <property type="nucleotide sequence ID" value="NZ_JBEYRR010000016.1"/>
</dbReference>
<evidence type="ECO:0008006" key="4">
    <source>
        <dbReference type="Google" id="ProtNLM"/>
    </source>
</evidence>
<evidence type="ECO:0000256" key="1">
    <source>
        <dbReference type="SAM" id="SignalP"/>
    </source>
</evidence>
<dbReference type="EMBL" id="JBEYRS010000027">
    <property type="protein sequence ID" value="MEW2367540.1"/>
    <property type="molecule type" value="Genomic_DNA"/>
</dbReference>
<keyword evidence="3" id="KW-1185">Reference proteome</keyword>
<dbReference type="Proteomes" id="UP001553843">
    <property type="component" value="Unassembled WGS sequence"/>
</dbReference>
<reference evidence="2 3" key="1">
    <citation type="submission" date="2024-06" db="EMBL/GenBank/DDBJ databases">
        <title>The Natural Products Discovery Center: Release of the First 8490 Sequenced Strains for Exploring Actinobacteria Biosynthetic Diversity.</title>
        <authorList>
            <person name="Kalkreuter E."/>
            <person name="Kautsar S.A."/>
            <person name="Yang D."/>
            <person name="Bader C.D."/>
            <person name="Teijaro C.N."/>
            <person name="Fluegel L."/>
            <person name="Davis C.M."/>
            <person name="Simpson J.R."/>
            <person name="Lauterbach L."/>
            <person name="Steele A.D."/>
            <person name="Gui C."/>
            <person name="Meng S."/>
            <person name="Li G."/>
            <person name="Viehrig K."/>
            <person name="Ye F."/>
            <person name="Su P."/>
            <person name="Kiefer A.F."/>
            <person name="Nichols A."/>
            <person name="Cepeda A.J."/>
            <person name="Yan W."/>
            <person name="Fan B."/>
            <person name="Jiang Y."/>
            <person name="Adhikari A."/>
            <person name="Zheng C.-J."/>
            <person name="Schuster L."/>
            <person name="Cowan T.M."/>
            <person name="Smanski M.J."/>
            <person name="Chevrette M.G."/>
            <person name="De Carvalho L.P.S."/>
            <person name="Shen B."/>
        </authorList>
    </citation>
    <scope>NUCLEOTIDE SEQUENCE [LARGE SCALE GENOMIC DNA]</scope>
    <source>
        <strain evidence="2 3">NPDC047833</strain>
    </source>
</reference>